<gene>
    <name evidence="4" type="ORF">BCL65_10373</name>
</gene>
<proteinExistence type="predicted"/>
<feature type="compositionally biased region" description="Low complexity" evidence="1">
    <location>
        <begin position="71"/>
        <end position="80"/>
    </location>
</feature>
<name>A0ABX5EFF7_9MICO</name>
<accession>A0ABX5EFF7</accession>
<dbReference type="InterPro" id="IPR027381">
    <property type="entry name" value="LytR/CpsA/Psr_C"/>
</dbReference>
<feature type="compositionally biased region" description="Gly residues" evidence="1">
    <location>
        <begin position="81"/>
        <end position="94"/>
    </location>
</feature>
<dbReference type="Pfam" id="PF13399">
    <property type="entry name" value="LytR_C"/>
    <property type="match status" value="1"/>
</dbReference>
<dbReference type="Proteomes" id="UP000239895">
    <property type="component" value="Unassembled WGS sequence"/>
</dbReference>
<keyword evidence="2" id="KW-1133">Transmembrane helix</keyword>
<keyword evidence="2" id="KW-0812">Transmembrane</keyword>
<feature type="compositionally biased region" description="Acidic residues" evidence="1">
    <location>
        <begin position="95"/>
        <end position="131"/>
    </location>
</feature>
<protein>
    <submittedName>
        <fullName evidence="4">LytR cell envelope-related transcriptional attenuator</fullName>
    </submittedName>
</protein>
<evidence type="ECO:0000259" key="3">
    <source>
        <dbReference type="Pfam" id="PF13399"/>
    </source>
</evidence>
<evidence type="ECO:0000256" key="2">
    <source>
        <dbReference type="SAM" id="Phobius"/>
    </source>
</evidence>
<feature type="transmembrane region" description="Helical" evidence="2">
    <location>
        <begin position="36"/>
        <end position="57"/>
    </location>
</feature>
<evidence type="ECO:0000313" key="5">
    <source>
        <dbReference type="Proteomes" id="UP000239895"/>
    </source>
</evidence>
<evidence type="ECO:0000256" key="1">
    <source>
        <dbReference type="SAM" id="MobiDB-lite"/>
    </source>
</evidence>
<keyword evidence="2" id="KW-0472">Membrane</keyword>
<organism evidence="4 5">
    <name type="scientific">Isoptericola halotolerans</name>
    <dbReference type="NCBI Taxonomy" id="300560"/>
    <lineage>
        <taxon>Bacteria</taxon>
        <taxon>Bacillati</taxon>
        <taxon>Actinomycetota</taxon>
        <taxon>Actinomycetes</taxon>
        <taxon>Micrococcales</taxon>
        <taxon>Promicromonosporaceae</taxon>
        <taxon>Isoptericola</taxon>
    </lineage>
</organism>
<keyword evidence="5" id="KW-1185">Reference proteome</keyword>
<dbReference type="RefSeq" id="WP_106266087.1">
    <property type="nucleotide sequence ID" value="NZ_PVTX01000003.1"/>
</dbReference>
<feature type="region of interest" description="Disordered" evidence="1">
    <location>
        <begin position="60"/>
        <end position="136"/>
    </location>
</feature>
<comment type="caution">
    <text evidence="4">The sequence shown here is derived from an EMBL/GenBank/DDBJ whole genome shotgun (WGS) entry which is preliminary data.</text>
</comment>
<dbReference type="EMBL" id="PVTX01000003">
    <property type="protein sequence ID" value="PRZ08148.1"/>
    <property type="molecule type" value="Genomic_DNA"/>
</dbReference>
<feature type="region of interest" description="Disordered" evidence="1">
    <location>
        <begin position="1"/>
        <end position="23"/>
    </location>
</feature>
<sequence>MTKSQYPFPPDEFDVRGPEGAPVGVHREPRSGWSSVWPFLLVAVVFAGLGVGIISFLSDGGDTPTDNPPVASEQSASAEGSGEGEGEGGGSEGEGSGEEPTDGSGDEGDEGEGAEGDETEEPSEEPSDDAAEMPGDPAAADLSARVVVWNDISGAEAAGQAGATADLVTGAGFADVGALDAPAAPVTLAGVYDETTVLFADGRADTATAVAEAVGAAPANVQLSDDLTNSPTDAVWVIIKEPVG</sequence>
<feature type="domain" description="LytR/CpsA/Psr regulator C-terminal" evidence="3">
    <location>
        <begin position="154"/>
        <end position="225"/>
    </location>
</feature>
<dbReference type="Gene3D" id="3.30.70.2390">
    <property type="match status" value="1"/>
</dbReference>
<reference evidence="4 5" key="1">
    <citation type="submission" date="2018-03" db="EMBL/GenBank/DDBJ databases">
        <title>Comparative analysis of microorganisms from saline springs in Andes Mountain Range, Colombia.</title>
        <authorList>
            <person name="Rubin E."/>
        </authorList>
    </citation>
    <scope>NUCLEOTIDE SEQUENCE [LARGE SCALE GENOMIC DNA]</scope>
    <source>
        <strain evidence="4 5">CG 23</strain>
    </source>
</reference>
<evidence type="ECO:0000313" key="4">
    <source>
        <dbReference type="EMBL" id="PRZ08148.1"/>
    </source>
</evidence>